<evidence type="ECO:0000313" key="2">
    <source>
        <dbReference type="Proteomes" id="UP001265746"/>
    </source>
</evidence>
<evidence type="ECO:0000313" key="1">
    <source>
        <dbReference type="EMBL" id="KAK2611035.1"/>
    </source>
</evidence>
<gene>
    <name evidence="1" type="ORF">N8I77_004417</name>
</gene>
<reference evidence="1" key="1">
    <citation type="submission" date="2023-06" db="EMBL/GenBank/DDBJ databases">
        <authorList>
            <person name="Noh H."/>
        </authorList>
    </citation>
    <scope>NUCLEOTIDE SEQUENCE</scope>
    <source>
        <strain evidence="1">DUCC20226</strain>
    </source>
</reference>
<protein>
    <submittedName>
        <fullName evidence="1">Uncharacterized protein</fullName>
    </submittedName>
</protein>
<sequence>MGRNGLFNIEVFWHLFYFATAAVAAYMDDPQDAYLYPKRGEYPARYLKVKSDIIKHSLDDQTAFPIVAVLEPGDEGWDGTSEITAFCIWYRESRAGKEGLPIHLSATPAVASLYHSLGFRSVGKRTWHPDQDSDWEIMRWDPPKDAHNSDT</sequence>
<comment type="caution">
    <text evidence="1">The sequence shown here is derived from an EMBL/GenBank/DDBJ whole genome shotgun (WGS) entry which is preliminary data.</text>
</comment>
<dbReference type="Proteomes" id="UP001265746">
    <property type="component" value="Unassembled WGS sequence"/>
</dbReference>
<organism evidence="1 2">
    <name type="scientific">Phomopsis amygdali</name>
    <name type="common">Fusicoccum amygdali</name>
    <dbReference type="NCBI Taxonomy" id="1214568"/>
    <lineage>
        <taxon>Eukaryota</taxon>
        <taxon>Fungi</taxon>
        <taxon>Dikarya</taxon>
        <taxon>Ascomycota</taxon>
        <taxon>Pezizomycotina</taxon>
        <taxon>Sordariomycetes</taxon>
        <taxon>Sordariomycetidae</taxon>
        <taxon>Diaporthales</taxon>
        <taxon>Diaporthaceae</taxon>
        <taxon>Diaporthe</taxon>
    </lineage>
</organism>
<accession>A0AAD9W6Z0</accession>
<dbReference type="EMBL" id="JAUJFL010000002">
    <property type="protein sequence ID" value="KAK2611035.1"/>
    <property type="molecule type" value="Genomic_DNA"/>
</dbReference>
<dbReference type="Gene3D" id="3.40.630.30">
    <property type="match status" value="1"/>
</dbReference>
<name>A0AAD9W6Z0_PHOAM</name>
<keyword evidence="2" id="KW-1185">Reference proteome</keyword>
<dbReference type="AlphaFoldDB" id="A0AAD9W6Z0"/>
<proteinExistence type="predicted"/>